<proteinExistence type="predicted"/>
<feature type="region of interest" description="Disordered" evidence="1">
    <location>
        <begin position="63"/>
        <end position="91"/>
    </location>
</feature>
<sequence length="91" mass="10214">MRMFVSRRARSRIGGSWRTVSCTLITSHSPASASTFQRGRSMARAFRIRCSVSICGKRWRYSSNEAPARSPSTPSYVDRPRSISASSARLR</sequence>
<reference evidence="2" key="1">
    <citation type="submission" date="2018-01" db="EMBL/GenBank/DDBJ databases">
        <title>An insight into the sialome of Amazonian anophelines.</title>
        <authorList>
            <person name="Ribeiro J.M."/>
            <person name="Scarpassa V."/>
            <person name="Calvo E."/>
        </authorList>
    </citation>
    <scope>NUCLEOTIDE SEQUENCE</scope>
</reference>
<accession>A0A2M4DAT5</accession>
<dbReference type="EMBL" id="GGFL01010479">
    <property type="protein sequence ID" value="MBW74657.1"/>
    <property type="molecule type" value="Transcribed_RNA"/>
</dbReference>
<dbReference type="AlphaFoldDB" id="A0A2M4DAT5"/>
<evidence type="ECO:0000256" key="1">
    <source>
        <dbReference type="SAM" id="MobiDB-lite"/>
    </source>
</evidence>
<name>A0A2M4DAT5_ANODA</name>
<feature type="compositionally biased region" description="Polar residues" evidence="1">
    <location>
        <begin position="63"/>
        <end position="75"/>
    </location>
</feature>
<evidence type="ECO:0000313" key="2">
    <source>
        <dbReference type="EMBL" id="MBW74657.1"/>
    </source>
</evidence>
<organism evidence="2">
    <name type="scientific">Anopheles darlingi</name>
    <name type="common">Mosquito</name>
    <dbReference type="NCBI Taxonomy" id="43151"/>
    <lineage>
        <taxon>Eukaryota</taxon>
        <taxon>Metazoa</taxon>
        <taxon>Ecdysozoa</taxon>
        <taxon>Arthropoda</taxon>
        <taxon>Hexapoda</taxon>
        <taxon>Insecta</taxon>
        <taxon>Pterygota</taxon>
        <taxon>Neoptera</taxon>
        <taxon>Endopterygota</taxon>
        <taxon>Diptera</taxon>
        <taxon>Nematocera</taxon>
        <taxon>Culicoidea</taxon>
        <taxon>Culicidae</taxon>
        <taxon>Anophelinae</taxon>
        <taxon>Anopheles</taxon>
    </lineage>
</organism>
<protein>
    <submittedName>
        <fullName evidence="2">Putative secreted protein</fullName>
    </submittedName>
</protein>